<dbReference type="OrthoDB" id="5186at2759"/>
<dbReference type="SUPFAM" id="SSF53300">
    <property type="entry name" value="vWA-like"/>
    <property type="match status" value="1"/>
</dbReference>
<evidence type="ECO:0000313" key="13">
    <source>
        <dbReference type="EMBL" id="PAV17332.1"/>
    </source>
</evidence>
<dbReference type="Pfam" id="PF21108">
    <property type="entry name" value="MDN1_4th"/>
    <property type="match status" value="1"/>
</dbReference>
<keyword evidence="8 10" id="KW-0143">Chaperone</keyword>
<dbReference type="FunFam" id="3.40.50.300:FF:000712">
    <property type="entry name" value="Midasin"/>
    <property type="match status" value="1"/>
</dbReference>
<evidence type="ECO:0000256" key="1">
    <source>
        <dbReference type="ARBA" id="ARBA00004604"/>
    </source>
</evidence>
<keyword evidence="9 10" id="KW-0539">Nucleus</keyword>
<dbReference type="InterPro" id="IPR027417">
    <property type="entry name" value="P-loop_NTPase"/>
</dbReference>
<evidence type="ECO:0000259" key="12">
    <source>
        <dbReference type="PROSITE" id="PS50234"/>
    </source>
</evidence>
<feature type="compositionally biased region" description="Basic and acidic residues" evidence="11">
    <location>
        <begin position="4156"/>
        <end position="4175"/>
    </location>
</feature>
<evidence type="ECO:0000256" key="7">
    <source>
        <dbReference type="ARBA" id="ARBA00022840"/>
    </source>
</evidence>
<dbReference type="STRING" id="2282107.A0A286UCJ1"/>
<keyword evidence="13" id="KW-0378">Hydrolase</keyword>
<dbReference type="EMBL" id="NBII01000007">
    <property type="protein sequence ID" value="PAV17332.1"/>
    <property type="molecule type" value="Genomic_DNA"/>
</dbReference>
<feature type="domain" description="VWFA" evidence="12">
    <location>
        <begin position="4626"/>
        <end position="4836"/>
    </location>
</feature>
<feature type="region of interest" description="Disordered" evidence="11">
    <location>
        <begin position="4397"/>
        <end position="4509"/>
    </location>
</feature>
<dbReference type="PANTHER" id="PTHR48103:SF2">
    <property type="entry name" value="MIDASIN"/>
    <property type="match status" value="1"/>
</dbReference>
<dbReference type="GO" id="GO:0030687">
    <property type="term" value="C:preribosome, large subunit precursor"/>
    <property type="evidence" value="ECO:0007669"/>
    <property type="project" value="TreeGrafter"/>
</dbReference>
<organism evidence="13 14">
    <name type="scientific">Pyrrhoderma noxium</name>
    <dbReference type="NCBI Taxonomy" id="2282107"/>
    <lineage>
        <taxon>Eukaryota</taxon>
        <taxon>Fungi</taxon>
        <taxon>Dikarya</taxon>
        <taxon>Basidiomycota</taxon>
        <taxon>Agaricomycotina</taxon>
        <taxon>Agaricomycetes</taxon>
        <taxon>Hymenochaetales</taxon>
        <taxon>Hymenochaetaceae</taxon>
        <taxon>Pyrrhoderma</taxon>
    </lineage>
</organism>
<feature type="compositionally biased region" description="Basic and acidic residues" evidence="11">
    <location>
        <begin position="4328"/>
        <end position="4337"/>
    </location>
</feature>
<comment type="similarity">
    <text evidence="3 10">Belongs to the midasin family.</text>
</comment>
<dbReference type="InterPro" id="IPR003593">
    <property type="entry name" value="AAA+_ATPase"/>
</dbReference>
<protein>
    <recommendedName>
        <fullName evidence="4 10">Midasin</fullName>
    </recommendedName>
</protein>
<keyword evidence="6 10" id="KW-0547">Nucleotide-binding</keyword>
<dbReference type="PIRSF" id="PIRSF010340">
    <property type="entry name" value="Midasin"/>
    <property type="match status" value="1"/>
</dbReference>
<dbReference type="SMART" id="SM00382">
    <property type="entry name" value="AAA"/>
    <property type="match status" value="6"/>
</dbReference>
<feature type="compositionally biased region" description="Polar residues" evidence="11">
    <location>
        <begin position="4339"/>
        <end position="4353"/>
    </location>
</feature>
<evidence type="ECO:0000313" key="14">
    <source>
        <dbReference type="Proteomes" id="UP000217199"/>
    </source>
</evidence>
<dbReference type="FunCoup" id="A0A286UCJ1">
    <property type="interactions" value="355"/>
</dbReference>
<keyword evidence="14" id="KW-1185">Reference proteome</keyword>
<dbReference type="GO" id="GO:0000055">
    <property type="term" value="P:ribosomal large subunit export from nucleus"/>
    <property type="evidence" value="ECO:0007669"/>
    <property type="project" value="TreeGrafter"/>
</dbReference>
<feature type="compositionally biased region" description="Basic and acidic residues" evidence="11">
    <location>
        <begin position="4463"/>
        <end position="4485"/>
    </location>
</feature>
<dbReference type="InParanoid" id="A0A286UCJ1"/>
<evidence type="ECO:0000256" key="6">
    <source>
        <dbReference type="ARBA" id="ARBA00022741"/>
    </source>
</evidence>
<dbReference type="InterPro" id="IPR025662">
    <property type="entry name" value="Sigma_54_int_dom_ATP-bd_1"/>
</dbReference>
<evidence type="ECO:0000256" key="8">
    <source>
        <dbReference type="ARBA" id="ARBA00023186"/>
    </source>
</evidence>
<dbReference type="InterPro" id="IPR036465">
    <property type="entry name" value="vWFA_dom_sf"/>
</dbReference>
<dbReference type="PROSITE" id="PS50234">
    <property type="entry name" value="VWFA"/>
    <property type="match status" value="1"/>
</dbReference>
<dbReference type="Pfam" id="PF17865">
    <property type="entry name" value="AAA_lid_5"/>
    <property type="match status" value="1"/>
</dbReference>
<dbReference type="GO" id="GO:0005730">
    <property type="term" value="C:nucleolus"/>
    <property type="evidence" value="ECO:0007669"/>
    <property type="project" value="UniProtKB-SubCell"/>
</dbReference>
<dbReference type="Pfam" id="PF07728">
    <property type="entry name" value="AAA_5"/>
    <property type="match status" value="8"/>
</dbReference>
<sequence length="4846" mass="545946">MSPSEETSSEDVVNPLEINLRRQLNALLEQLPQELLESFTTALSYNALPPTLSHFMLNPSLTLKITRLFRPLLIDLCARWLDTEDQLLEKLEALGLLIECHEELYPILSELVHCIQDSPLKSLKSDLETDNATLHRILLAYYRFLRATPSLPKNLGWDLSLLLNLIGSPHSDRGTRWLAIRCFTMQANMGEKARSELETEFLGENKLDECPIGCGRTSSGELVGVDDSDIKITDENLSPRIINISGILLLCNSKALPHPASLIPTTSTTTALRNLALNYSIRRPILLSSSPTSGKTTLLEELCRRIHPGSAGCIVTIHLSDTSLDPRTLLGSYVSSQKNRGSFEWKDGVLVRAMREGKWIILKDIDKASNDVLSLINPLLETMGDVTPIGSQARLYVPGRGEVCAAETFFLFATRSVEYVDSKEAPKATFLGAHKWNEVVVPENSLADIQLIVDKKFPKVSGCLSRSLIDIWQTVKQQFTTSSRFIGFRDLEKLCSRVSNLLYPGYTSPVSSDQLLPLEVLLPHPALREEIYFEANAIFFAHGVTNKSALEQRSLIAYTVGEKMGLSKETCEWILKRRTPFFEIEKNIDGLPIAVKAGRLVLPIEPIKDLDEVMYNRPFSLHKQAIRLLTHLSACVVSSEPVLLTGETGTGKTSIISYLASLLNKPIVSLNLSNQSESSDLIGGFRPINTRIPASELQSRFLELFQRTFSKKKNERFQQGLRKAFAEGKWKAVVKLWMETSKMALDKIRASNNVEDTRTHGDNSDSLDSTLPRKRQKRTAEKSSETDWTTFEADVRNFEVQYILNKNQLSFDFEEGPLVKAIRAGKWVLLDEINLASADTLECISSLLQGPTASITLTEKGSFEPIPRHTGFRLFACMNPATDVGKRELPRNIRAKFTEIDVPPPDEDQEALIDVITHYIGHIAVADKSVIADIAQFYTSIKRLSEAGKLADGSDRRPHYSMRSLSRALTFAVDTVQIFGLRRAIWEGHIMAFTMVLDQSSLDIVLEVAQTTLLKGVKNIQHFLSIIPSASAESAVKFGPFSLALGPNELEEASEYVLTPSVQKKLADLSRIIMTQRYPILIEGPTSSGKTSAIQYLARRTGHNFVRINNHEHTDIQEYIGSYVSDPKTGKLVYRDGLLVRALRRGDWIVLDELNLAPTDVLEALNRLLDDNRELVIPETQEVLKPHPSFMLFATQNPSGTYAGRKVLSRALRNRFLEVHFSDVPAAELEFILCQKSRIAPSYSQRMVATFHELQKRRQTGRVFEGKEGFATLRDLFRWAQRNALGYQELAENGYMLLAERVRNEDDKKIVKEVLETIMNVTISEEALYNVETPSSCSMNGSIVWTKPLKRLFVLLSRALSFDEPVLLVGETGTGKTSVCQVYADTMGQVLRTVNCHQNTEASDIIGGLRPVRLRDPLESPVVRKAMHILHLDTNDVNLISEAIASCVSSSGSSGLSCDEKNVISDAQNIIQSTKRLLEWQDGPLVTSMRLGGAFLLDEISLADDSVLERLNSVLEPSRTLVLAEKGGDKVEDYQVSTDPRFKFIATMNPGGDFGKKELSPALRNRFTEIWVPTMMKPDTLLDLVKNSWKNDRLSDLTTPLLNFVTWFQERVRDDSILSLRDVLGWVEFCNSLISSHALSTSTLFVHGGEMTIVDGLSTLPQLSGWSEPSINTLKQDVKARLRELVDMPDRLETFEVTRSSHAFRIGPFSVSLGAHTLEHDSFSFESRTTLQNAFRLVRACQLSKPILLEGSPGVGKTSLVSALAASAGRKLLRINLSDQTDLVDLFGSDLPVNGNAVGSFAWNDAEFLQALKNGDWVLLDEMNLASQSVLEGLNAVFDHRGTVYIPELDRSFSRHHNFRVFAAQNPLSQGGGRKGLPKSFLNRFTKVYVDKLTGDDLFTISRRYYPNIESDTLKRMIKFNELVHEQVSEKRTFGASGSPWEFNLRDIMRWATLLTRSSLQNPDPWQYLYTVYGARFRTEEDRQSLYRIFMSTFNIEDLDARLQVRFVVSPESILCGGAQMMKGKDEFTDTGSRILPSQFGNVEAAFSAISNSWLVIVVGKQGTGKTNFVRSLASVVGNPLKELSLGGSSDISDLIGSFEQTSSTMHFDNLYENLSKLLDGIISHVADGDYKLLEESILAKKEVVKAHKSGSVSSLLMLAKTTLSSIAHLQLPCDIKSSIETPSSILEHSEENQPQLEWVDGPLVQAMRRGDWLLLDNANLCNASVLDRLNSLCEVGGSLVLTEKGVNQEVIHPHPKFRLFMTVDPFYGEISRAMRNRGIEIALTNLQEKDEGTIRDASRIPSLSKNSRDRVGSELMRRGVSRSNSIPIVARPDPCLSNLVYTDSWSSHLINLQRLISLSGDSDMDDSLSLLLLGLSRGSYPGFITRLLDNLQQTQSVLYKAFLSLLEFAHPVLLKALEGLNVSEQFLHPYYSQPYVNWVRPLDGDRFKISNALFETYFFSAKLHGIVSEHKAKSCVEQEKLILQNTNNHSLSQLFEFIEVLLSTTHQIFVLLSQNVETSSSVLDLSLKLLHITIFLAGTLSYDVPDFSTLMCATQWIYDCLQGSPSLFEGLNQKGEIIRNKYSLHKGHHIVDIWQALLPTKAADISSQRLSESQIRLDETKQRLDEEIVARRVFEASVERESEVSDLLSRNPSQLMGDLHSLAFELGCLVGSNKGMNRTDLEGNLIMSTIITKQNSLYGDQNYLTDPSRLSRAHTAWLNALWDYTSATKKDPSIFFSPVSLGSLITVNSNTSSSPLRDISILTDIYKIMAQQSVLECYQSWDPEGLHISLLLQGVLLVLYSCNSRHHDAITEQQDLLASSGDYKMSISGLLGLGSEVWDSLPELRVTLQHVALATEWPELLNALGLCWIALSRTLIIQYVPNLPVDPIRIQGCTKHFTLAQASWIKKLLQHHITLEGIRTGSDSNFLIDDLQGRLQETTENLPEANLLNRQEDPLGLSTFWKEVNDFIKDVLSPERLHRIEAISEYDNFESLASQEILLQDSIANFIQRIKTAYTNFQDLVPALELALVQLRFGLRAVLHSAKTRGYRSKSLLVTELLGFPSNRGWNALKQITSHEIIQTSFTHYDVFLFQLEEILVQVDCNGITKELLKSIGSIYEKAFVFWSKDVEKEIKRREEAQSIYKSNTVENSEEDEDLNREVLRMFPTFLDQDDTSQNIEDSESSKPKERKVFGREFLDVHLQLFGTKNQTQRILLGPKKSRKMKLVSSLNDDLLPVLTCGLDRDCLAFRLEHLLSSSLQFQGEENGDAYSFYHDANFLEARKVSEIIMKLRDSISNLIIEWPDQLVLQHLRDRCDAILSINLNSPVAKFLSAVERLLIHTEDWEMYANRQNTLAEHRKTLTTLIVEWRTLELRGWKSLLETEARAFCDDMGEWWFRLYESSIRGIMAAEHEASLNTYFENLVPLLEEFITTSPLGQYSNRLLMILTFSELARHLSGISDEQMESALIRSSDMLASIYSYYEQFTPRILKYLSSQRELVEEDIRNLVKLASWRDVNVYALQQSAHRTHRQLYKRVKKFRELLQQSVSVHLTVENVTEVDFESKEALVTVVQPTMEYPLEGNRSLLKKFIHIVSTGCEDIPKLAPTSSANDLSSKIVFVGTEIQEQTPPADLEKSDRGKWAASLLHRKRRFWNDLLKELKDFGIPANVKPDVLRRHRSRWKVLERPQVKTIEDTSIRNSLETGDVYHSRCIGLLYDLLKSTENHHPDLSTRELQRGLSLFESLFSVAVSVRESVINSANTLGSMEQLSQRLRTFESANSVMVVPSARSVLTKVGQMVRETKYAINELMDVDCNMVKLTGESPASLFDPSYKRLVDSNSKLERNKEKIESALFYMRDSWVLTEAEVGDVRESQILIEEVKDELVDLSHTCPRLRIFSEDIQKWITQLLASSSALDIAIPEQPSFESEDLTRMLLNIAQELHSISSKQDHSNQLPGQLRQTVSIFDNIAKVLRIGSVHQSLCAVYDSYRGFNHQTVREFTPFLDGYLRVVKSYLLAFSGWNETLIKLTYDLGILLLNVSQKGFCRPQEVEESGSAEGKAEPASEGTGLGQGSGEQNISEQIEDESQLEGTSGQDDSTEKGQQDAENDSLEVGFDFGGDLEDVSDELSEAEDEEEMSEVDDEFGHDSNDALKPIDEEFWDEKDEKNSEKSKEEVGTEEQIKLETNAQEMENSPNDKDKLENQNNEVAEVDSEIPEVDLDEIKGDAEGQDDDIVGDEDTDPRSPETSDQIDELDLDPNVENDNLDELSNADVDSSDSIDEVEGNAEDINMVEEVDEEENNEEQESANADITEGATYDDSASADKKDDLNSQLQDSRIDEKDKAEGSQPQAQENQQWNSDTNRNEDALTGNEVGSSDPHDKKSTQDSQRILGDAAKEVLRRFDEIEDAMDVDSNNSYDQGGEESSHLEYVADMSQCTEMQALGPAMDKERPSREGINFADDNNNDNQNEETNEHANEHTERIPFNETEPKPTKAPETNTQPSPNEKSNQDSNNVPYTGIDEVGEVLNELHSLESENAANRKVEKELIKWNAEGKPEDDCQRLWQLYETLTQKLSFSLCEQLRLILEPTKATRLMGDFRTGKRLNMKKVLPYIASNYTKDKIWLRRVRPSQREYQVLIALDDSKSMSESHAIHLAFQTLALVSKALTRLEAGDIAIASFGEKMQVLHGFDDGPFTDDSGVKIMKSYSFSQTATNVRSLLESTMEVLTRARERRLSSANLWQLEIIISDGICHDHEELHAILRKAEEEHILVVFIIIDSRDEPNSQGPLKSAHQSNSILNMSHATYRTVQGRFELQMQPYMNSFPFEYFVIIKDVEALPDVLSNTLRQFFERISMS</sequence>
<dbReference type="InterPro" id="IPR012099">
    <property type="entry name" value="Midasin"/>
</dbReference>
<comment type="subcellular location">
    <subcellularLocation>
        <location evidence="1">Nucleus</location>
        <location evidence="1">Nucleolus</location>
    </subcellularLocation>
    <subcellularLocation>
        <location evidence="2">Nucleus</location>
        <location evidence="2">Nucleoplasm</location>
    </subcellularLocation>
</comment>
<comment type="caution">
    <text evidence="13">The sequence shown here is derived from an EMBL/GenBank/DDBJ whole genome shotgun (WGS) entry which is preliminary data.</text>
</comment>
<feature type="compositionally biased region" description="Acidic residues" evidence="11">
    <location>
        <begin position="4112"/>
        <end position="4135"/>
    </location>
</feature>
<dbReference type="GO" id="GO:0005654">
    <property type="term" value="C:nucleoplasm"/>
    <property type="evidence" value="ECO:0007669"/>
    <property type="project" value="UniProtKB-SubCell"/>
</dbReference>
<proteinExistence type="inferred from homology"/>
<feature type="compositionally biased region" description="Acidic residues" evidence="11">
    <location>
        <begin position="4220"/>
        <end position="4232"/>
    </location>
</feature>
<dbReference type="PANTHER" id="PTHR48103">
    <property type="entry name" value="MIDASIN-RELATED"/>
    <property type="match status" value="1"/>
</dbReference>
<feature type="compositionally biased region" description="Basic and acidic residues" evidence="11">
    <location>
        <begin position="4136"/>
        <end position="4149"/>
    </location>
</feature>
<dbReference type="GO" id="GO:0000027">
    <property type="term" value="P:ribosomal large subunit assembly"/>
    <property type="evidence" value="ECO:0007669"/>
    <property type="project" value="InterPro"/>
</dbReference>
<dbReference type="InterPro" id="IPR011704">
    <property type="entry name" value="ATPase_dyneun-rel_AAA"/>
</dbReference>
<dbReference type="FunFam" id="3.40.50.300:FF:001368">
    <property type="entry name" value="Midasin"/>
    <property type="match status" value="1"/>
</dbReference>
<evidence type="ECO:0000256" key="10">
    <source>
        <dbReference type="PIRNR" id="PIRNR010340"/>
    </source>
</evidence>
<evidence type="ECO:0000256" key="3">
    <source>
        <dbReference type="ARBA" id="ARBA00007188"/>
    </source>
</evidence>
<keyword evidence="7 10" id="KW-0067">ATP-binding</keyword>
<evidence type="ECO:0000256" key="5">
    <source>
        <dbReference type="ARBA" id="ARBA00022553"/>
    </source>
</evidence>
<dbReference type="InterPro" id="IPR002035">
    <property type="entry name" value="VWF_A"/>
</dbReference>
<feature type="compositionally biased region" description="Polar residues" evidence="11">
    <location>
        <begin position="4487"/>
        <end position="4507"/>
    </location>
</feature>
<dbReference type="InterPro" id="IPR041190">
    <property type="entry name" value="Midasin_AAA_lid_5"/>
</dbReference>
<dbReference type="InterPro" id="IPR048617">
    <property type="entry name" value="MDN1_AAA_lid_4"/>
</dbReference>
<feature type="compositionally biased region" description="Acidic residues" evidence="11">
    <location>
        <begin position="4201"/>
        <end position="4212"/>
    </location>
</feature>
<dbReference type="Gene3D" id="3.40.50.300">
    <property type="entry name" value="P-loop containing nucleotide triphosphate hydrolases"/>
    <property type="match status" value="6"/>
</dbReference>
<comment type="function">
    <text evidence="10">Nuclear chaperone required for maturation and nuclear export of pre-60S ribosome subunits.</text>
</comment>
<dbReference type="Proteomes" id="UP000217199">
    <property type="component" value="Unassembled WGS sequence"/>
</dbReference>
<evidence type="ECO:0000256" key="9">
    <source>
        <dbReference type="ARBA" id="ARBA00023242"/>
    </source>
</evidence>
<feature type="compositionally biased region" description="Acidic residues" evidence="11">
    <location>
        <begin position="4266"/>
        <end position="4297"/>
    </location>
</feature>
<accession>A0A286UCJ1</accession>
<evidence type="ECO:0000256" key="11">
    <source>
        <dbReference type="SAM" id="MobiDB-lite"/>
    </source>
</evidence>
<feature type="compositionally biased region" description="Acidic residues" evidence="11">
    <location>
        <begin position="4241"/>
        <end position="4258"/>
    </location>
</feature>
<name>A0A286UCJ1_9AGAM</name>
<dbReference type="GO" id="GO:0005524">
    <property type="term" value="F:ATP binding"/>
    <property type="evidence" value="ECO:0007669"/>
    <property type="project" value="UniProtKB-KW"/>
</dbReference>
<keyword evidence="5" id="KW-0597">Phosphoprotein</keyword>
<gene>
    <name evidence="13" type="ORF">PNOK_0739600</name>
</gene>
<dbReference type="SUPFAM" id="SSF52540">
    <property type="entry name" value="P-loop containing nucleoside triphosphate hydrolases"/>
    <property type="match status" value="6"/>
</dbReference>
<dbReference type="PROSITE" id="PS00675">
    <property type="entry name" value="SIGMA54_INTERACT_1"/>
    <property type="match status" value="2"/>
</dbReference>
<reference evidence="13 14" key="1">
    <citation type="journal article" date="2017" name="Mol. Ecol.">
        <title>Comparative and population genomic landscape of Phellinus noxius: A hypervariable fungus causing root rot in trees.</title>
        <authorList>
            <person name="Chung C.L."/>
            <person name="Lee T.J."/>
            <person name="Akiba M."/>
            <person name="Lee H.H."/>
            <person name="Kuo T.H."/>
            <person name="Liu D."/>
            <person name="Ke H.M."/>
            <person name="Yokoi T."/>
            <person name="Roa M.B."/>
            <person name="Lu M.J."/>
            <person name="Chang Y.Y."/>
            <person name="Ann P.J."/>
            <person name="Tsai J.N."/>
            <person name="Chen C.Y."/>
            <person name="Tzean S.S."/>
            <person name="Ota Y."/>
            <person name="Hattori T."/>
            <person name="Sahashi N."/>
            <person name="Liou R.F."/>
            <person name="Kikuchi T."/>
            <person name="Tsai I.J."/>
        </authorList>
    </citation>
    <scope>NUCLEOTIDE SEQUENCE [LARGE SCALE GENOMIC DNA]</scope>
    <source>
        <strain evidence="13 14">FFPRI411160</strain>
    </source>
</reference>
<dbReference type="InterPro" id="IPR040848">
    <property type="entry name" value="AAA_lid_7"/>
</dbReference>
<dbReference type="Pfam" id="PF17867">
    <property type="entry name" value="AAA_lid_7"/>
    <property type="match status" value="3"/>
</dbReference>
<dbReference type="FunFam" id="3.40.50.300:FF:000142">
    <property type="entry name" value="Midasin"/>
    <property type="match status" value="1"/>
</dbReference>
<dbReference type="GO" id="GO:0016887">
    <property type="term" value="F:ATP hydrolysis activity"/>
    <property type="evidence" value="ECO:0007669"/>
    <property type="project" value="InterPro"/>
</dbReference>
<feature type="region of interest" description="Disordered" evidence="11">
    <location>
        <begin position="4042"/>
        <end position="4384"/>
    </location>
</feature>
<evidence type="ECO:0000256" key="4">
    <source>
        <dbReference type="ARBA" id="ARBA00017143"/>
    </source>
</evidence>
<dbReference type="CDD" id="cd00009">
    <property type="entry name" value="AAA"/>
    <property type="match status" value="2"/>
</dbReference>
<evidence type="ECO:0000256" key="2">
    <source>
        <dbReference type="ARBA" id="ARBA00004642"/>
    </source>
</evidence>
<feature type="region of interest" description="Disordered" evidence="11">
    <location>
        <begin position="755"/>
        <end position="785"/>
    </location>
</feature>
<feature type="compositionally biased region" description="Polar residues" evidence="11">
    <location>
        <begin position="4176"/>
        <end position="4186"/>
    </location>
</feature>